<evidence type="ECO:0000256" key="3">
    <source>
        <dbReference type="ARBA" id="ARBA00022777"/>
    </source>
</evidence>
<dbReference type="InterPro" id="IPR000719">
    <property type="entry name" value="Prot_kinase_dom"/>
</dbReference>
<gene>
    <name evidence="6" type="ORF">BamMEX5DRAFT_5179</name>
</gene>
<protein>
    <submittedName>
        <fullName evidence="6">Serine/threonine protein kinase</fullName>
    </submittedName>
</protein>
<dbReference type="SMART" id="SM00220">
    <property type="entry name" value="S_TKc"/>
    <property type="match status" value="1"/>
</dbReference>
<feature type="domain" description="Protein kinase" evidence="5">
    <location>
        <begin position="7"/>
        <end position="270"/>
    </location>
</feature>
<dbReference type="PROSITE" id="PS50011">
    <property type="entry name" value="PROTEIN_KINASE_DOM"/>
    <property type="match status" value="1"/>
</dbReference>
<comment type="caution">
    <text evidence="6">The sequence shown here is derived from an EMBL/GenBank/DDBJ whole genome shotgun (WGS) entry which is preliminary data.</text>
</comment>
<evidence type="ECO:0000256" key="4">
    <source>
        <dbReference type="ARBA" id="ARBA00022840"/>
    </source>
</evidence>
<evidence type="ECO:0000259" key="5">
    <source>
        <dbReference type="PROSITE" id="PS50011"/>
    </source>
</evidence>
<evidence type="ECO:0000256" key="1">
    <source>
        <dbReference type="ARBA" id="ARBA00022679"/>
    </source>
</evidence>
<dbReference type="GO" id="GO:0004674">
    <property type="term" value="F:protein serine/threonine kinase activity"/>
    <property type="evidence" value="ECO:0007669"/>
    <property type="project" value="UniProtKB-KW"/>
</dbReference>
<dbReference type="PANTHER" id="PTHR43289">
    <property type="entry name" value="MITOGEN-ACTIVATED PROTEIN KINASE KINASE KINASE 20-RELATED"/>
    <property type="match status" value="1"/>
</dbReference>
<dbReference type="PATRIC" id="fig|396597.7.peg.2472"/>
<accession>B1TBL3</accession>
<evidence type="ECO:0000313" key="7">
    <source>
        <dbReference type="Proteomes" id="UP000004814"/>
    </source>
</evidence>
<sequence length="429" mass="47699">MALDEWLVADGGKRSGGQGYVQKVHNVLDGRVGALKRLHGDAARQTERRYRFLTEVGGLRAMAGNGVPQVLEANEGLWEDKNAELYVVMEFIDGPTMSELVQAAPPTLDEALTCTIRILSILASGHELSLNHRDLKPDNVMMRNSQWDDPVLVDLGIAWHGSAADSGFRTPVDRELGNRFLRLPEFAPGGEHKDPRSDLAMAGGLLFFMLSGRAPRVLLDHEGRHPHEASPSAIRPAVSEDSRWPRLSHVLRVAFQQRLEHRFRDAHEFAARLTELNKESPMGPDDLETEIAQFRDLTESSLARERADAAPGMEKANTELCRALDQTWRSVGLQWGGQNPVFKNAGAANEFYCVVSQQGHTDPHVLFRHRIEYRDGRVLASWEIDQGTPVVSFEGPAADDDAMREALILKARQLAGLVIRQLNAKLRPA</sequence>
<dbReference type="PROSITE" id="PS00108">
    <property type="entry name" value="PROTEIN_KINASE_ST"/>
    <property type="match status" value="1"/>
</dbReference>
<dbReference type="GO" id="GO:0005524">
    <property type="term" value="F:ATP binding"/>
    <property type="evidence" value="ECO:0007669"/>
    <property type="project" value="UniProtKB-KW"/>
</dbReference>
<keyword evidence="3 6" id="KW-0418">Kinase</keyword>
<name>B1TBL3_9BURK</name>
<keyword evidence="2" id="KW-0547">Nucleotide-binding</keyword>
<keyword evidence="6" id="KW-0723">Serine/threonine-protein kinase</keyword>
<dbReference type="InterPro" id="IPR008271">
    <property type="entry name" value="Ser/Thr_kinase_AS"/>
</dbReference>
<organism evidence="6 7">
    <name type="scientific">Burkholderia ambifaria MEX-5</name>
    <dbReference type="NCBI Taxonomy" id="396597"/>
    <lineage>
        <taxon>Bacteria</taxon>
        <taxon>Pseudomonadati</taxon>
        <taxon>Pseudomonadota</taxon>
        <taxon>Betaproteobacteria</taxon>
        <taxon>Burkholderiales</taxon>
        <taxon>Burkholderiaceae</taxon>
        <taxon>Burkholderia</taxon>
        <taxon>Burkholderia cepacia complex</taxon>
    </lineage>
</organism>
<keyword evidence="4" id="KW-0067">ATP-binding</keyword>
<dbReference type="RefSeq" id="WP_006760971.1">
    <property type="nucleotide sequence ID" value="NZ_ABLK01000224.1"/>
</dbReference>
<dbReference type="SUPFAM" id="SSF56112">
    <property type="entry name" value="Protein kinase-like (PK-like)"/>
    <property type="match status" value="1"/>
</dbReference>
<dbReference type="Pfam" id="PF00069">
    <property type="entry name" value="Pkinase"/>
    <property type="match status" value="1"/>
</dbReference>
<dbReference type="PANTHER" id="PTHR43289:SF6">
    <property type="entry name" value="SERINE_THREONINE-PROTEIN KINASE NEKL-3"/>
    <property type="match status" value="1"/>
</dbReference>
<dbReference type="Gene3D" id="1.10.510.10">
    <property type="entry name" value="Transferase(Phosphotransferase) domain 1"/>
    <property type="match status" value="1"/>
</dbReference>
<proteinExistence type="predicted"/>
<dbReference type="Proteomes" id="UP000004814">
    <property type="component" value="Unassembled WGS sequence"/>
</dbReference>
<keyword evidence="1" id="KW-0808">Transferase</keyword>
<evidence type="ECO:0000313" key="6">
    <source>
        <dbReference type="EMBL" id="EDT39038.1"/>
    </source>
</evidence>
<reference evidence="6 7" key="1">
    <citation type="submission" date="2008-03" db="EMBL/GenBank/DDBJ databases">
        <title>Sequencing of the draft genome and assembly of Burkholderia ambifaria MEX-5.</title>
        <authorList>
            <consortium name="US DOE Joint Genome Institute (JGI-PGF)"/>
            <person name="Copeland A."/>
            <person name="Lucas S."/>
            <person name="Lapidus A."/>
            <person name="Glavina del Rio T."/>
            <person name="Dalin E."/>
            <person name="Tice H."/>
            <person name="Bruce D."/>
            <person name="Goodwin L."/>
            <person name="Pitluck S."/>
            <person name="Larimer F."/>
            <person name="Land M.L."/>
            <person name="Hauser L."/>
            <person name="Tiedje J."/>
            <person name="Richardson P."/>
        </authorList>
    </citation>
    <scope>NUCLEOTIDE SEQUENCE [LARGE SCALE GENOMIC DNA]</scope>
    <source>
        <strain evidence="6 7">MEX-5</strain>
    </source>
</reference>
<dbReference type="InterPro" id="IPR011009">
    <property type="entry name" value="Kinase-like_dom_sf"/>
</dbReference>
<dbReference type="EMBL" id="ABLK01000224">
    <property type="protein sequence ID" value="EDT39038.1"/>
    <property type="molecule type" value="Genomic_DNA"/>
</dbReference>
<dbReference type="AlphaFoldDB" id="B1TBL3"/>
<evidence type="ECO:0000256" key="2">
    <source>
        <dbReference type="ARBA" id="ARBA00022741"/>
    </source>
</evidence>